<organism evidence="1 2">
    <name type="scientific">Punica granatum</name>
    <name type="common">Pomegranate</name>
    <dbReference type="NCBI Taxonomy" id="22663"/>
    <lineage>
        <taxon>Eukaryota</taxon>
        <taxon>Viridiplantae</taxon>
        <taxon>Streptophyta</taxon>
        <taxon>Embryophyta</taxon>
        <taxon>Tracheophyta</taxon>
        <taxon>Spermatophyta</taxon>
        <taxon>Magnoliopsida</taxon>
        <taxon>eudicotyledons</taxon>
        <taxon>Gunneridae</taxon>
        <taxon>Pentapetalae</taxon>
        <taxon>rosids</taxon>
        <taxon>malvids</taxon>
        <taxon>Myrtales</taxon>
        <taxon>Lythraceae</taxon>
        <taxon>Punica</taxon>
    </lineage>
</organism>
<accession>A0A218WG19</accession>
<gene>
    <name evidence="1" type="ORF">CDL15_Pgr002269</name>
</gene>
<dbReference type="EMBL" id="MTKT01004319">
    <property type="protein sequence ID" value="OWM71794.1"/>
    <property type="molecule type" value="Genomic_DNA"/>
</dbReference>
<evidence type="ECO:0000313" key="2">
    <source>
        <dbReference type="Proteomes" id="UP000197138"/>
    </source>
</evidence>
<reference evidence="2" key="1">
    <citation type="journal article" date="2017" name="Plant J.">
        <title>The pomegranate (Punica granatum L.) genome and the genomics of punicalagin biosynthesis.</title>
        <authorList>
            <person name="Qin G."/>
            <person name="Xu C."/>
            <person name="Ming R."/>
            <person name="Tang H."/>
            <person name="Guyot R."/>
            <person name="Kramer E.M."/>
            <person name="Hu Y."/>
            <person name="Yi X."/>
            <person name="Qi Y."/>
            <person name="Xu X."/>
            <person name="Gao Z."/>
            <person name="Pan H."/>
            <person name="Jian J."/>
            <person name="Tian Y."/>
            <person name="Yue Z."/>
            <person name="Xu Y."/>
        </authorList>
    </citation>
    <scope>NUCLEOTIDE SEQUENCE [LARGE SCALE GENOMIC DNA]</scope>
    <source>
        <strain evidence="2">cv. Dabenzi</strain>
    </source>
</reference>
<evidence type="ECO:0000313" key="1">
    <source>
        <dbReference type="EMBL" id="OWM71794.1"/>
    </source>
</evidence>
<name>A0A218WG19_PUNGR</name>
<sequence length="138" mass="15317">MGVYRLRQSVICGMGRSRAIVRGFFAEHLASADWGGNAQEGEQRKAEREKMKGVFFKLILKHRLQNWIQATTDDSSHFCVTSCPEESVAAANASLTDGVTTKDIHIDPFTSLSVRIFLPESTLKPPLCRFQAPAQAPH</sequence>
<dbReference type="Gene3D" id="3.40.50.1820">
    <property type="entry name" value="alpha/beta hydrolase"/>
    <property type="match status" value="1"/>
</dbReference>
<dbReference type="AlphaFoldDB" id="A0A218WG19"/>
<dbReference type="Proteomes" id="UP000197138">
    <property type="component" value="Unassembled WGS sequence"/>
</dbReference>
<protein>
    <submittedName>
        <fullName evidence="1">Uncharacterized protein</fullName>
    </submittedName>
</protein>
<dbReference type="InterPro" id="IPR029058">
    <property type="entry name" value="AB_hydrolase_fold"/>
</dbReference>
<comment type="caution">
    <text evidence="1">The sequence shown here is derived from an EMBL/GenBank/DDBJ whole genome shotgun (WGS) entry which is preliminary data.</text>
</comment>
<proteinExistence type="predicted"/>